<dbReference type="PANTHER" id="PTHR21071:SF4">
    <property type="entry name" value="UDP-N-ACETYLENOLPYRUVOYLGLUCOSAMINE REDUCTASE"/>
    <property type="match status" value="1"/>
</dbReference>
<comment type="catalytic activity">
    <reaction evidence="15 16">
        <text>UDP-N-acetyl-alpha-D-muramate + NADP(+) = UDP-N-acetyl-3-O-(1-carboxyvinyl)-alpha-D-glucosamine + NADPH + H(+)</text>
        <dbReference type="Rhea" id="RHEA:12248"/>
        <dbReference type="ChEBI" id="CHEBI:15378"/>
        <dbReference type="ChEBI" id="CHEBI:57783"/>
        <dbReference type="ChEBI" id="CHEBI:58349"/>
        <dbReference type="ChEBI" id="CHEBI:68483"/>
        <dbReference type="ChEBI" id="CHEBI:70757"/>
        <dbReference type="EC" id="1.3.1.98"/>
    </reaction>
</comment>
<evidence type="ECO:0000259" key="17">
    <source>
        <dbReference type="PROSITE" id="PS51387"/>
    </source>
</evidence>
<name>A0A1M4UCE2_9CLOT</name>
<keyword evidence="13 16" id="KW-0131">Cell cycle</keyword>
<evidence type="ECO:0000256" key="13">
    <source>
        <dbReference type="ARBA" id="ARBA00023306"/>
    </source>
</evidence>
<evidence type="ECO:0000256" key="7">
    <source>
        <dbReference type="ARBA" id="ARBA00022630"/>
    </source>
</evidence>
<dbReference type="Pfam" id="PF02873">
    <property type="entry name" value="MurB_C"/>
    <property type="match status" value="1"/>
</dbReference>
<dbReference type="InterPro" id="IPR011601">
    <property type="entry name" value="MurB_C"/>
</dbReference>
<keyword evidence="7 16" id="KW-0285">Flavoprotein</keyword>
<dbReference type="NCBIfam" id="NF010480">
    <property type="entry name" value="PRK13905.1"/>
    <property type="match status" value="1"/>
</dbReference>
<keyword evidence="12 16" id="KW-0560">Oxidoreductase</keyword>
<evidence type="ECO:0000256" key="5">
    <source>
        <dbReference type="ARBA" id="ARBA00022490"/>
    </source>
</evidence>
<dbReference type="SUPFAM" id="SSF56176">
    <property type="entry name" value="FAD-binding/transporter-associated domain-like"/>
    <property type="match status" value="1"/>
</dbReference>
<evidence type="ECO:0000313" key="18">
    <source>
        <dbReference type="EMBL" id="SHE54409.1"/>
    </source>
</evidence>
<dbReference type="Gene3D" id="3.90.78.10">
    <property type="entry name" value="UDP-N-acetylenolpyruvoylglucosamine reductase, C-terminal domain"/>
    <property type="match status" value="1"/>
</dbReference>
<comment type="cofactor">
    <cofactor evidence="1 16">
        <name>FAD</name>
        <dbReference type="ChEBI" id="CHEBI:57692"/>
    </cofactor>
</comment>
<dbReference type="GO" id="GO:0071555">
    <property type="term" value="P:cell wall organization"/>
    <property type="evidence" value="ECO:0007669"/>
    <property type="project" value="UniProtKB-KW"/>
</dbReference>
<dbReference type="RefSeq" id="WP_072849259.1">
    <property type="nucleotide sequence ID" value="NZ_FQVI01000002.1"/>
</dbReference>
<organism evidence="18 19">
    <name type="scientific">Lactonifactor longoviformis DSM 17459</name>
    <dbReference type="NCBI Taxonomy" id="1122155"/>
    <lineage>
        <taxon>Bacteria</taxon>
        <taxon>Bacillati</taxon>
        <taxon>Bacillota</taxon>
        <taxon>Clostridia</taxon>
        <taxon>Eubacteriales</taxon>
        <taxon>Clostridiaceae</taxon>
        <taxon>Lactonifactor</taxon>
    </lineage>
</organism>
<dbReference type="GO" id="GO:0005829">
    <property type="term" value="C:cytosol"/>
    <property type="evidence" value="ECO:0007669"/>
    <property type="project" value="TreeGrafter"/>
</dbReference>
<dbReference type="Pfam" id="PF01565">
    <property type="entry name" value="FAD_binding_4"/>
    <property type="match status" value="1"/>
</dbReference>
<dbReference type="Gene3D" id="3.30.465.10">
    <property type="match status" value="1"/>
</dbReference>
<reference evidence="18 19" key="1">
    <citation type="submission" date="2016-11" db="EMBL/GenBank/DDBJ databases">
        <authorList>
            <person name="Jaros S."/>
            <person name="Januszkiewicz K."/>
            <person name="Wedrychowicz H."/>
        </authorList>
    </citation>
    <scope>NUCLEOTIDE SEQUENCE [LARGE SCALE GENOMIC DNA]</scope>
    <source>
        <strain evidence="18 19">DSM 17459</strain>
    </source>
</reference>
<evidence type="ECO:0000256" key="16">
    <source>
        <dbReference type="HAMAP-Rule" id="MF_00037"/>
    </source>
</evidence>
<keyword evidence="5 16" id="KW-0963">Cytoplasm</keyword>
<dbReference type="PROSITE" id="PS51387">
    <property type="entry name" value="FAD_PCMH"/>
    <property type="match status" value="1"/>
</dbReference>
<dbReference type="GO" id="GO:0071949">
    <property type="term" value="F:FAD binding"/>
    <property type="evidence" value="ECO:0007669"/>
    <property type="project" value="InterPro"/>
</dbReference>
<keyword evidence="11 16" id="KW-0573">Peptidoglycan synthesis</keyword>
<feature type="active site" evidence="16">
    <location>
        <position position="176"/>
    </location>
</feature>
<dbReference type="InterPro" id="IPR006094">
    <property type="entry name" value="Oxid_FAD_bind_N"/>
</dbReference>
<dbReference type="UniPathway" id="UPA00219"/>
<dbReference type="PANTHER" id="PTHR21071">
    <property type="entry name" value="UDP-N-ACETYLENOLPYRUVOYLGLUCOSAMINE REDUCTASE"/>
    <property type="match status" value="1"/>
</dbReference>
<keyword evidence="8 16" id="KW-0274">FAD</keyword>
<dbReference type="GO" id="GO:0008360">
    <property type="term" value="P:regulation of cell shape"/>
    <property type="evidence" value="ECO:0007669"/>
    <property type="project" value="UniProtKB-KW"/>
</dbReference>
<dbReference type="GO" id="GO:0008762">
    <property type="term" value="F:UDP-N-acetylmuramate dehydrogenase activity"/>
    <property type="evidence" value="ECO:0007669"/>
    <property type="project" value="UniProtKB-UniRule"/>
</dbReference>
<dbReference type="OrthoDB" id="9804753at2"/>
<comment type="pathway">
    <text evidence="4 16">Cell wall biogenesis; peptidoglycan biosynthesis.</text>
</comment>
<dbReference type="GO" id="GO:0009252">
    <property type="term" value="P:peptidoglycan biosynthetic process"/>
    <property type="evidence" value="ECO:0007669"/>
    <property type="project" value="UniProtKB-UniRule"/>
</dbReference>
<feature type="active site" description="Proton donor" evidence="16">
    <location>
        <position position="226"/>
    </location>
</feature>
<dbReference type="STRING" id="1122155.SAMN02745158_00847"/>
<evidence type="ECO:0000313" key="19">
    <source>
        <dbReference type="Proteomes" id="UP000184245"/>
    </source>
</evidence>
<feature type="active site" evidence="16">
    <location>
        <position position="296"/>
    </location>
</feature>
<protein>
    <recommendedName>
        <fullName evidence="16">UDP-N-acetylenolpyruvoylglucosamine reductase</fullName>
        <ecNumber evidence="16">1.3.1.98</ecNumber>
    </recommendedName>
    <alternativeName>
        <fullName evidence="16">UDP-N-acetylmuramate dehydrogenase</fullName>
    </alternativeName>
</protein>
<evidence type="ECO:0000256" key="4">
    <source>
        <dbReference type="ARBA" id="ARBA00004752"/>
    </source>
</evidence>
<comment type="similarity">
    <text evidence="16">Belongs to the MurB family.</text>
</comment>
<dbReference type="InterPro" id="IPR036635">
    <property type="entry name" value="MurB_C_sf"/>
</dbReference>
<dbReference type="Gene3D" id="3.30.43.10">
    <property type="entry name" value="Uridine Diphospho-n-acetylenolpyruvylglucosamine Reductase, domain 2"/>
    <property type="match status" value="1"/>
</dbReference>
<proteinExistence type="inferred from homology"/>
<dbReference type="AlphaFoldDB" id="A0A1M4UCE2"/>
<dbReference type="GO" id="GO:0051301">
    <property type="term" value="P:cell division"/>
    <property type="evidence" value="ECO:0007669"/>
    <property type="project" value="UniProtKB-KW"/>
</dbReference>
<keyword evidence="10 16" id="KW-0133">Cell shape</keyword>
<evidence type="ECO:0000256" key="15">
    <source>
        <dbReference type="ARBA" id="ARBA00048914"/>
    </source>
</evidence>
<accession>A0A1M4UCE2</accession>
<keyword evidence="9 16" id="KW-0521">NADP</keyword>
<dbReference type="SUPFAM" id="SSF56194">
    <property type="entry name" value="Uridine diphospho-N-Acetylenolpyruvylglucosamine reductase, MurB, C-terminal domain"/>
    <property type="match status" value="1"/>
</dbReference>
<keyword evidence="14 16" id="KW-0961">Cell wall biogenesis/degradation</keyword>
<dbReference type="InterPro" id="IPR003170">
    <property type="entry name" value="MurB"/>
</dbReference>
<dbReference type="EMBL" id="FQVI01000002">
    <property type="protein sequence ID" value="SHE54409.1"/>
    <property type="molecule type" value="Genomic_DNA"/>
</dbReference>
<evidence type="ECO:0000256" key="14">
    <source>
        <dbReference type="ARBA" id="ARBA00023316"/>
    </source>
</evidence>
<dbReference type="InterPro" id="IPR016169">
    <property type="entry name" value="FAD-bd_PCMH_sub2"/>
</dbReference>
<evidence type="ECO:0000256" key="1">
    <source>
        <dbReference type="ARBA" id="ARBA00001974"/>
    </source>
</evidence>
<evidence type="ECO:0000256" key="10">
    <source>
        <dbReference type="ARBA" id="ARBA00022960"/>
    </source>
</evidence>
<comment type="function">
    <text evidence="2 16">Cell wall formation.</text>
</comment>
<dbReference type="InterPro" id="IPR016166">
    <property type="entry name" value="FAD-bd_PCMH"/>
</dbReference>
<gene>
    <name evidence="16" type="primary">murB</name>
    <name evidence="18" type="ORF">SAMN02745158_00847</name>
</gene>
<evidence type="ECO:0000256" key="6">
    <source>
        <dbReference type="ARBA" id="ARBA00022618"/>
    </source>
</evidence>
<feature type="domain" description="FAD-binding PCMH-type" evidence="17">
    <location>
        <begin position="31"/>
        <end position="197"/>
    </location>
</feature>
<dbReference type="Proteomes" id="UP000184245">
    <property type="component" value="Unassembled WGS sequence"/>
</dbReference>
<dbReference type="HAMAP" id="MF_00037">
    <property type="entry name" value="MurB"/>
    <property type="match status" value="1"/>
</dbReference>
<keyword evidence="19" id="KW-1185">Reference proteome</keyword>
<keyword evidence="6 16" id="KW-0132">Cell division</keyword>
<evidence type="ECO:0000256" key="2">
    <source>
        <dbReference type="ARBA" id="ARBA00003921"/>
    </source>
</evidence>
<evidence type="ECO:0000256" key="3">
    <source>
        <dbReference type="ARBA" id="ARBA00004496"/>
    </source>
</evidence>
<evidence type="ECO:0000256" key="11">
    <source>
        <dbReference type="ARBA" id="ARBA00022984"/>
    </source>
</evidence>
<dbReference type="InterPro" id="IPR036318">
    <property type="entry name" value="FAD-bd_PCMH-like_sf"/>
</dbReference>
<evidence type="ECO:0000256" key="12">
    <source>
        <dbReference type="ARBA" id="ARBA00023002"/>
    </source>
</evidence>
<sequence>MKENIVNEFCSIVGSDNVWTDEPMCNHTTFRIGGPADYYLCPHSIEEIQRILHTCQEAEVPYFILGNGSNLLVSDKGYRGAIIQIYRNLSDILVEGTLLTVKAGALLSQVARKAMEYGLTGFEFAGGIPGTLGGAVVMNAGAYGGEMKDVLQEVVVMTNEGEVCCLKAEELKLGYRTSIIKESGYIVLEAAIRLMPGEKEKIRERMNELRDRRVSKQPLEYPSAGSTFKRPQGYFAGKLIMDAGLRGFAVGNAQVSDKHCGFVINNGNATAEEVRELIRQIIERVYENSNVTLEPEVKFLGEF</sequence>
<dbReference type="EC" id="1.3.1.98" evidence="16"/>
<dbReference type="NCBIfam" id="TIGR00179">
    <property type="entry name" value="murB"/>
    <property type="match status" value="1"/>
</dbReference>
<dbReference type="InterPro" id="IPR016167">
    <property type="entry name" value="FAD-bd_PCMH_sub1"/>
</dbReference>
<evidence type="ECO:0000256" key="8">
    <source>
        <dbReference type="ARBA" id="ARBA00022827"/>
    </source>
</evidence>
<evidence type="ECO:0000256" key="9">
    <source>
        <dbReference type="ARBA" id="ARBA00022857"/>
    </source>
</evidence>
<comment type="subcellular location">
    <subcellularLocation>
        <location evidence="3 16">Cytoplasm</location>
    </subcellularLocation>
</comment>